<comment type="caution">
    <text evidence="1">The sequence shown here is derived from an EMBL/GenBank/DDBJ whole genome shotgun (WGS) entry which is preliminary data.</text>
</comment>
<dbReference type="RefSeq" id="WP_083175270.1">
    <property type="nucleotide sequence ID" value="NZ_AP022619.1"/>
</dbReference>
<dbReference type="SUPFAM" id="SSF55961">
    <property type="entry name" value="Bet v1-like"/>
    <property type="match status" value="1"/>
</dbReference>
<name>A0A1X0I4T4_9MYCO</name>
<dbReference type="OrthoDB" id="4724764at2"/>
<evidence type="ECO:0000313" key="2">
    <source>
        <dbReference type="Proteomes" id="UP000192513"/>
    </source>
</evidence>
<dbReference type="EMBL" id="MVIE01000048">
    <property type="protein sequence ID" value="ORB34081.1"/>
    <property type="molecule type" value="Genomic_DNA"/>
</dbReference>
<protein>
    <submittedName>
        <fullName evidence="1">SRPBCC family protein</fullName>
    </submittedName>
</protein>
<evidence type="ECO:0000313" key="1">
    <source>
        <dbReference type="EMBL" id="ORB34081.1"/>
    </source>
</evidence>
<dbReference type="Gene3D" id="3.30.530.20">
    <property type="match status" value="1"/>
</dbReference>
<dbReference type="Proteomes" id="UP000192513">
    <property type="component" value="Unassembled WGS sequence"/>
</dbReference>
<proteinExistence type="predicted"/>
<accession>A0A1X0I4T4</accession>
<dbReference type="InterPro" id="IPR023393">
    <property type="entry name" value="START-like_dom_sf"/>
</dbReference>
<gene>
    <name evidence="1" type="ORF">BST39_24830</name>
</gene>
<dbReference type="InterPro" id="IPR019587">
    <property type="entry name" value="Polyketide_cyclase/dehydratase"/>
</dbReference>
<dbReference type="STRING" id="590652.BST39_24830"/>
<dbReference type="AlphaFoldDB" id="A0A1X0I4T4"/>
<dbReference type="Pfam" id="PF10604">
    <property type="entry name" value="Polyketide_cyc2"/>
    <property type="match status" value="1"/>
</dbReference>
<reference evidence="1 2" key="1">
    <citation type="submission" date="2017-02" db="EMBL/GenBank/DDBJ databases">
        <title>The new phylogeny of genus Mycobacterium.</title>
        <authorList>
            <person name="Tortoli E."/>
            <person name="Trovato A."/>
            <person name="Cirillo D.M."/>
        </authorList>
    </citation>
    <scope>NUCLEOTIDE SEQUENCE [LARGE SCALE GENOMIC DNA]</scope>
    <source>
        <strain evidence="1 2">DSM 45000</strain>
    </source>
</reference>
<organism evidence="1 2">
    <name type="scientific">Mycobacterium paraseoulense</name>
    <dbReference type="NCBI Taxonomy" id="590652"/>
    <lineage>
        <taxon>Bacteria</taxon>
        <taxon>Bacillati</taxon>
        <taxon>Actinomycetota</taxon>
        <taxon>Actinomycetes</taxon>
        <taxon>Mycobacteriales</taxon>
        <taxon>Mycobacteriaceae</taxon>
        <taxon>Mycobacterium</taxon>
    </lineage>
</organism>
<sequence length="157" mass="17262">MTQPLVVEQSQVVPVAPDAAFHGTLPIPLPEIFGRWYGPIPPIKEVRDQTGDWDTAGRSRTIVLAGGGSAREDLTSVDAPRSFGYRLTRIRGPMALLVDSVTGEWTFTPADGGTEITWRWAIYPKSSLSAPGLPLFGMLWKRYARRALLDLGDVLTR</sequence>
<keyword evidence="2" id="KW-1185">Reference proteome</keyword>